<reference evidence="1" key="2">
    <citation type="submission" date="2025-08" db="UniProtKB">
        <authorList>
            <consortium name="Ensembl"/>
        </authorList>
    </citation>
    <scope>IDENTIFICATION</scope>
</reference>
<organism evidence="1 2">
    <name type="scientific">Myripristis murdjan</name>
    <name type="common">pinecone soldierfish</name>
    <dbReference type="NCBI Taxonomy" id="586833"/>
    <lineage>
        <taxon>Eukaryota</taxon>
        <taxon>Metazoa</taxon>
        <taxon>Chordata</taxon>
        <taxon>Craniata</taxon>
        <taxon>Vertebrata</taxon>
        <taxon>Euteleostomi</taxon>
        <taxon>Actinopterygii</taxon>
        <taxon>Neopterygii</taxon>
        <taxon>Teleostei</taxon>
        <taxon>Neoteleostei</taxon>
        <taxon>Acanthomorphata</taxon>
        <taxon>Holocentriformes</taxon>
        <taxon>Holocentridae</taxon>
        <taxon>Myripristis</taxon>
    </lineage>
</organism>
<proteinExistence type="predicted"/>
<dbReference type="Proteomes" id="UP000472263">
    <property type="component" value="Chromosome 9"/>
</dbReference>
<keyword evidence="2" id="KW-1185">Reference proteome</keyword>
<sequence>MAAAALLGVGPICDALSFQPLDYIQGKILLSDPLGLPPVGKLHPRATRCPPTILRSATRSPLGLGWDHVRVILSSGPFGRCDLHGCGCHVLAGLGDGSSGGNFSVYTCGIFSGLLPAPGGGIPVENCPRGPQAAEADPGGSEPCGRCHSIQCRHHSDLHGPALLLCHCAFCQVRPDSGH</sequence>
<name>A0A668AJF6_9TELE</name>
<reference evidence="1" key="1">
    <citation type="submission" date="2019-06" db="EMBL/GenBank/DDBJ databases">
        <authorList>
            <consortium name="Wellcome Sanger Institute Data Sharing"/>
        </authorList>
    </citation>
    <scope>NUCLEOTIDE SEQUENCE [LARGE SCALE GENOMIC DNA]</scope>
</reference>
<dbReference type="GeneTree" id="ENSGT00860000136310"/>
<protein>
    <submittedName>
        <fullName evidence="1">Uncharacterized protein</fullName>
    </submittedName>
</protein>
<evidence type="ECO:0000313" key="2">
    <source>
        <dbReference type="Proteomes" id="UP000472263"/>
    </source>
</evidence>
<evidence type="ECO:0000313" key="1">
    <source>
        <dbReference type="Ensembl" id="ENSMMDP00005054975.1"/>
    </source>
</evidence>
<dbReference type="AlphaFoldDB" id="A0A668AJF6"/>
<dbReference type="Ensembl" id="ENSMMDT00005056026.1">
    <property type="protein sequence ID" value="ENSMMDP00005054975.1"/>
    <property type="gene ID" value="ENSMMDG00005024638.1"/>
</dbReference>
<dbReference type="InParanoid" id="A0A668AJF6"/>
<accession>A0A668AJF6</accession>
<reference evidence="1" key="3">
    <citation type="submission" date="2025-09" db="UniProtKB">
        <authorList>
            <consortium name="Ensembl"/>
        </authorList>
    </citation>
    <scope>IDENTIFICATION</scope>
</reference>